<accession>A0AAE0DFJ1</accession>
<keyword evidence="1" id="KW-0812">Transmembrane</keyword>
<gene>
    <name evidence="2" type="ORF">OEA41_010716</name>
</gene>
<proteinExistence type="predicted"/>
<feature type="transmembrane region" description="Helical" evidence="1">
    <location>
        <begin position="7"/>
        <end position="28"/>
    </location>
</feature>
<evidence type="ECO:0000313" key="3">
    <source>
        <dbReference type="Proteomes" id="UP001276659"/>
    </source>
</evidence>
<reference evidence="2" key="1">
    <citation type="submission" date="2022-11" db="EMBL/GenBank/DDBJ databases">
        <title>Chromosomal genome sequence assembly and mating type (MAT) locus characterization of the leprose asexual lichenized fungus Lepraria neglecta (Nyl.) Erichsen.</title>
        <authorList>
            <person name="Allen J.L."/>
            <person name="Pfeffer B."/>
        </authorList>
    </citation>
    <scope>NUCLEOTIDE SEQUENCE</scope>
    <source>
        <strain evidence="2">Allen 5258</strain>
    </source>
</reference>
<keyword evidence="3" id="KW-1185">Reference proteome</keyword>
<dbReference type="AlphaFoldDB" id="A0AAE0DFJ1"/>
<protein>
    <submittedName>
        <fullName evidence="2">Uncharacterized protein</fullName>
    </submittedName>
</protein>
<organism evidence="2 3">
    <name type="scientific">Lepraria neglecta</name>
    <dbReference type="NCBI Taxonomy" id="209136"/>
    <lineage>
        <taxon>Eukaryota</taxon>
        <taxon>Fungi</taxon>
        <taxon>Dikarya</taxon>
        <taxon>Ascomycota</taxon>
        <taxon>Pezizomycotina</taxon>
        <taxon>Lecanoromycetes</taxon>
        <taxon>OSLEUM clade</taxon>
        <taxon>Lecanoromycetidae</taxon>
        <taxon>Lecanorales</taxon>
        <taxon>Lecanorineae</taxon>
        <taxon>Stereocaulaceae</taxon>
        <taxon>Lepraria</taxon>
    </lineage>
</organism>
<name>A0AAE0DFJ1_9LECA</name>
<comment type="caution">
    <text evidence="2">The sequence shown here is derived from an EMBL/GenBank/DDBJ whole genome shotgun (WGS) entry which is preliminary data.</text>
</comment>
<evidence type="ECO:0000256" key="1">
    <source>
        <dbReference type="SAM" id="Phobius"/>
    </source>
</evidence>
<keyword evidence="1" id="KW-0472">Membrane</keyword>
<sequence>MPNASDIITLIGIPLAVLGVLPILYTAINSLITIRRIQRTLHRNGLHQAIMRGSLMSGIVEVSLPRFSITPLDREGDPEYWTLNPKSSNLKGGSWTLFNWNCLITGSRLYRLQYSDELQVPQAEIDFEELVSFLLDRGAVPDVKGIHMLRLAGLWTPTGTGLLLSPDTTQSVLRVALPNDSDGVLSLALHWNEAWDRRDPNYLPPGWMRLQLPQQPDGEMQKGGEKADVKKVDHGPFPLEKFTDAPSPKKPSRQFRPMSLRFRLGHLGTAVTIANAVWEHENMPLAESLSLDHLRSPPASTWAPSIALALGLSKSLPLYNHHLDPSLISLATRDTVPCGVLVTLGLLDESEAPPWETKYDRFEFARRHHSEILTRQREIASENKMSPDQAAIARSKRLAAEMQQTHDRMRMDMERDRERRVKQQREAVGSSRLDTIAVTNAAVKYLKAEKSIGESEGTEAAVVAVLVGMMKQEERAMEVCTILERWRAWIDRGGMTIEDLENLEKNLLVFCNAACIMGLIRDVSTKEESQVALDMRECVQHWKKVRLG</sequence>
<keyword evidence="1" id="KW-1133">Transmembrane helix</keyword>
<dbReference type="Proteomes" id="UP001276659">
    <property type="component" value="Unassembled WGS sequence"/>
</dbReference>
<dbReference type="EMBL" id="JASNWA010000011">
    <property type="protein sequence ID" value="KAK3167589.1"/>
    <property type="molecule type" value="Genomic_DNA"/>
</dbReference>
<evidence type="ECO:0000313" key="2">
    <source>
        <dbReference type="EMBL" id="KAK3167589.1"/>
    </source>
</evidence>